<dbReference type="EMBL" id="RHHB01000004">
    <property type="protein sequence ID" value="RNB51273.1"/>
    <property type="molecule type" value="Genomic_DNA"/>
</dbReference>
<accession>A0A3M8AJG8</accession>
<proteinExistence type="predicted"/>
<evidence type="ECO:0000256" key="1">
    <source>
        <dbReference type="SAM" id="MobiDB-lite"/>
    </source>
</evidence>
<comment type="caution">
    <text evidence="3">The sequence shown here is derived from an EMBL/GenBank/DDBJ whole genome shotgun (WGS) entry which is preliminary data.</text>
</comment>
<dbReference type="Proteomes" id="UP000275048">
    <property type="component" value="Unassembled WGS sequence"/>
</dbReference>
<feature type="compositionally biased region" description="Low complexity" evidence="1">
    <location>
        <begin position="47"/>
        <end position="72"/>
    </location>
</feature>
<dbReference type="AlphaFoldDB" id="A0A3M8AJG8"/>
<protein>
    <submittedName>
        <fullName evidence="3">SHOCT domain-containing protein</fullName>
    </submittedName>
</protein>
<feature type="region of interest" description="Disordered" evidence="1">
    <location>
        <begin position="36"/>
        <end position="87"/>
    </location>
</feature>
<evidence type="ECO:0000259" key="2">
    <source>
        <dbReference type="Pfam" id="PF09851"/>
    </source>
</evidence>
<dbReference type="InterPro" id="IPR018649">
    <property type="entry name" value="SHOCT"/>
</dbReference>
<evidence type="ECO:0000313" key="3">
    <source>
        <dbReference type="EMBL" id="RNB51273.1"/>
    </source>
</evidence>
<dbReference type="RefSeq" id="WP_122935841.1">
    <property type="nucleotide sequence ID" value="NZ_JBHSNT010000060.1"/>
</dbReference>
<reference evidence="3 4" key="1">
    <citation type="submission" date="2018-10" db="EMBL/GenBank/DDBJ databases">
        <title>Isolation, diversity and antibacterial activity of antinobacteria from the wheat rhizosphere soil.</title>
        <authorList>
            <person name="Sun T."/>
        </authorList>
    </citation>
    <scope>NUCLEOTIDE SEQUENCE [LARGE SCALE GENOMIC DNA]</scope>
    <source>
        <strain evidence="3 4">SJ-23</strain>
    </source>
</reference>
<name>A0A3M8AJG8_9MICO</name>
<sequence>MPLRRMGRPGLIGMAARTAVVAGTATAVSGNVARRQNARAQGKADEQAAAEQQAYEAQQYEAQQAAAAQAAYAPPPPPPAAAPAGGTDVVAELQKLAGLRDQGILSEDEFAAAKAKLLA</sequence>
<dbReference type="OrthoDB" id="5996503at2"/>
<gene>
    <name evidence="3" type="ORF">EDM22_04355</name>
</gene>
<feature type="domain" description="SHOCT" evidence="2">
    <location>
        <begin position="91"/>
        <end position="118"/>
    </location>
</feature>
<organism evidence="3 4">
    <name type="scientific">Agromyces tardus</name>
    <dbReference type="NCBI Taxonomy" id="2583849"/>
    <lineage>
        <taxon>Bacteria</taxon>
        <taxon>Bacillati</taxon>
        <taxon>Actinomycetota</taxon>
        <taxon>Actinomycetes</taxon>
        <taxon>Micrococcales</taxon>
        <taxon>Microbacteriaceae</taxon>
        <taxon>Agromyces</taxon>
    </lineage>
</organism>
<evidence type="ECO:0000313" key="4">
    <source>
        <dbReference type="Proteomes" id="UP000275048"/>
    </source>
</evidence>
<dbReference type="Pfam" id="PF09851">
    <property type="entry name" value="SHOCT"/>
    <property type="match status" value="1"/>
</dbReference>
<keyword evidence="4" id="KW-1185">Reference proteome</keyword>